<dbReference type="OrthoDB" id="185373at2759"/>
<reference evidence="3" key="1">
    <citation type="journal article" date="2023" name="Plant J.">
        <title>The genome of the king protea, Protea cynaroides.</title>
        <authorList>
            <person name="Chang J."/>
            <person name="Duong T.A."/>
            <person name="Schoeman C."/>
            <person name="Ma X."/>
            <person name="Roodt D."/>
            <person name="Barker N."/>
            <person name="Li Z."/>
            <person name="Van de Peer Y."/>
            <person name="Mizrachi E."/>
        </authorList>
    </citation>
    <scope>NUCLEOTIDE SEQUENCE</scope>
    <source>
        <tissue evidence="3">Young leaves</tissue>
    </source>
</reference>
<dbReference type="PANTHER" id="PTHR47926">
    <property type="entry name" value="PENTATRICOPEPTIDE REPEAT-CONTAINING PROTEIN"/>
    <property type="match status" value="1"/>
</dbReference>
<feature type="region of interest" description="Disordered" evidence="1">
    <location>
        <begin position="1"/>
        <end position="20"/>
    </location>
</feature>
<feature type="compositionally biased region" description="Polar residues" evidence="1">
    <location>
        <begin position="9"/>
        <end position="20"/>
    </location>
</feature>
<evidence type="ECO:0000313" key="4">
    <source>
        <dbReference type="Proteomes" id="UP001141806"/>
    </source>
</evidence>
<evidence type="ECO:0000256" key="2">
    <source>
        <dbReference type="SAM" id="Phobius"/>
    </source>
</evidence>
<dbReference type="GO" id="GO:0009451">
    <property type="term" value="P:RNA modification"/>
    <property type="evidence" value="ECO:0007669"/>
    <property type="project" value="InterPro"/>
</dbReference>
<gene>
    <name evidence="3" type="ORF">NE237_029095</name>
</gene>
<dbReference type="InterPro" id="IPR046960">
    <property type="entry name" value="PPR_At4g14850-like_plant"/>
</dbReference>
<keyword evidence="2" id="KW-0812">Transmembrane</keyword>
<dbReference type="Proteomes" id="UP001141806">
    <property type="component" value="Unassembled WGS sequence"/>
</dbReference>
<keyword evidence="2" id="KW-1133">Transmembrane helix</keyword>
<protein>
    <recommendedName>
        <fullName evidence="5">Pentatricopeptide repeat-containing protein</fullName>
    </recommendedName>
</protein>
<evidence type="ECO:0000256" key="1">
    <source>
        <dbReference type="SAM" id="MobiDB-lite"/>
    </source>
</evidence>
<proteinExistence type="predicted"/>
<sequence>MEQCREQNDGTSISLKNSEQGAHNAPVRNFGVAKRLGDTYNLVAKMIDKGYVKVRDVDSVRELFERMTDRNVISWAAVIVGCAQIMLKIEHYSCVVGLLRRGGYLEIATILIEEMPFKADEVNCGSPLVASRIHEDLELGECLLRHFTKLIQTRKSEYRDEQFCKNNPLLMKIMAFCLAALEELEVVKWFHLAAQKMFVKVAETNTVFVTCGELMGDQIFFILVFLYWLAQLLNVVVASLLSEISAILVDRLHLSGHIVSVAAWTHSCSTTCILYVDDKLNGGGPISDDHYSNGERDIQKPQLVGYFSKFYWD</sequence>
<accession>A0A9Q0JVY3</accession>
<dbReference type="EMBL" id="JAMYWD010000012">
    <property type="protein sequence ID" value="KAJ4952263.1"/>
    <property type="molecule type" value="Genomic_DNA"/>
</dbReference>
<comment type="caution">
    <text evidence="3">The sequence shown here is derived from an EMBL/GenBank/DDBJ whole genome shotgun (WGS) entry which is preliminary data.</text>
</comment>
<evidence type="ECO:0008006" key="5">
    <source>
        <dbReference type="Google" id="ProtNLM"/>
    </source>
</evidence>
<dbReference type="Gene3D" id="1.25.40.10">
    <property type="entry name" value="Tetratricopeptide repeat domain"/>
    <property type="match status" value="1"/>
</dbReference>
<keyword evidence="2" id="KW-0472">Membrane</keyword>
<dbReference type="InterPro" id="IPR011990">
    <property type="entry name" value="TPR-like_helical_dom_sf"/>
</dbReference>
<feature type="transmembrane region" description="Helical" evidence="2">
    <location>
        <begin position="219"/>
        <end position="241"/>
    </location>
</feature>
<dbReference type="AlphaFoldDB" id="A0A9Q0JVY3"/>
<dbReference type="GO" id="GO:0003723">
    <property type="term" value="F:RNA binding"/>
    <property type="evidence" value="ECO:0007669"/>
    <property type="project" value="InterPro"/>
</dbReference>
<organism evidence="3 4">
    <name type="scientific">Protea cynaroides</name>
    <dbReference type="NCBI Taxonomy" id="273540"/>
    <lineage>
        <taxon>Eukaryota</taxon>
        <taxon>Viridiplantae</taxon>
        <taxon>Streptophyta</taxon>
        <taxon>Embryophyta</taxon>
        <taxon>Tracheophyta</taxon>
        <taxon>Spermatophyta</taxon>
        <taxon>Magnoliopsida</taxon>
        <taxon>Proteales</taxon>
        <taxon>Proteaceae</taxon>
        <taxon>Protea</taxon>
    </lineage>
</organism>
<name>A0A9Q0JVY3_9MAGN</name>
<evidence type="ECO:0000313" key="3">
    <source>
        <dbReference type="EMBL" id="KAJ4952263.1"/>
    </source>
</evidence>
<keyword evidence="4" id="KW-1185">Reference proteome</keyword>